<evidence type="ECO:0000313" key="3">
    <source>
        <dbReference type="Proteomes" id="UP001524501"/>
    </source>
</evidence>
<keyword evidence="3" id="KW-1185">Reference proteome</keyword>
<dbReference type="Proteomes" id="UP001524501">
    <property type="component" value="Unassembled WGS sequence"/>
</dbReference>
<feature type="region of interest" description="Disordered" evidence="1">
    <location>
        <begin position="33"/>
        <end position="60"/>
    </location>
</feature>
<reference evidence="2 3" key="1">
    <citation type="submission" date="2022-07" db="EMBL/GenBank/DDBJ databases">
        <title>Degradation activity of malathion, p-nitrophenol and potential low-temperature adaptation strategy of Rhodococcus sp. FXJ9.536.</title>
        <authorList>
            <person name="Huang J."/>
            <person name="Huang Y."/>
        </authorList>
    </citation>
    <scope>NUCLEOTIDE SEQUENCE [LARGE SCALE GENOMIC DNA]</scope>
    <source>
        <strain evidence="2 3">FXJ9.536</strain>
    </source>
</reference>
<dbReference type="RefSeq" id="WP_255971211.1">
    <property type="nucleotide sequence ID" value="NZ_JANFQF010000015.1"/>
</dbReference>
<dbReference type="EMBL" id="JANFQF010000015">
    <property type="protein sequence ID" value="MCQ4121055.1"/>
    <property type="molecule type" value="Genomic_DNA"/>
</dbReference>
<gene>
    <name evidence="2" type="ORF">NOF53_18115</name>
</gene>
<name>A0ABT1QFL9_9NOCA</name>
<proteinExistence type="predicted"/>
<evidence type="ECO:0000256" key="1">
    <source>
        <dbReference type="SAM" id="MobiDB-lite"/>
    </source>
</evidence>
<comment type="caution">
    <text evidence="2">The sequence shown here is derived from an EMBL/GenBank/DDBJ whole genome shotgun (WGS) entry which is preliminary data.</text>
</comment>
<evidence type="ECO:0000313" key="2">
    <source>
        <dbReference type="EMBL" id="MCQ4121055.1"/>
    </source>
</evidence>
<feature type="compositionally biased region" description="Pro residues" evidence="1">
    <location>
        <begin position="49"/>
        <end position="60"/>
    </location>
</feature>
<organism evidence="2 3">
    <name type="scientific">Rhodococcus tibetensis</name>
    <dbReference type="NCBI Taxonomy" id="2965064"/>
    <lineage>
        <taxon>Bacteria</taxon>
        <taxon>Bacillati</taxon>
        <taxon>Actinomycetota</taxon>
        <taxon>Actinomycetes</taxon>
        <taxon>Mycobacteriales</taxon>
        <taxon>Nocardiaceae</taxon>
        <taxon>Rhodococcus</taxon>
    </lineage>
</organism>
<sequence length="60" mass="6048">MRERELEAIGCDPNAADSDADSLEALVELLPGNESGLGACATSSVGTPPDEPNPPGSPEP</sequence>
<protein>
    <submittedName>
        <fullName evidence="2">Uncharacterized protein</fullName>
    </submittedName>
</protein>
<accession>A0ABT1QFL9</accession>